<proteinExistence type="predicted"/>
<keyword evidence="2" id="KW-1185">Reference proteome</keyword>
<gene>
    <name evidence="1" type="ORF">BGZ95_006894</name>
</gene>
<sequence length="127" mass="14975">MQAMEPIRHIFRINIEVKVMRIRVFLEHAGDSQLYWGLFQFLHSDADTTENRVDRMFQTLRICNHDKEKTSVRFLYGPIAERPEDFTKWDFPKGHVHVRGKNDIVAVDDIGQVRLKEVKGIFVHVAK</sequence>
<dbReference type="Proteomes" id="UP001194580">
    <property type="component" value="Unassembled WGS sequence"/>
</dbReference>
<name>A0AAD4H0W0_9FUNG</name>
<dbReference type="AlphaFoldDB" id="A0AAD4H0W0"/>
<reference evidence="1" key="1">
    <citation type="journal article" date="2020" name="Fungal Divers.">
        <title>Resolving the Mortierellaceae phylogeny through synthesis of multi-gene phylogenetics and phylogenomics.</title>
        <authorList>
            <person name="Vandepol N."/>
            <person name="Liber J."/>
            <person name="Desiro A."/>
            <person name="Na H."/>
            <person name="Kennedy M."/>
            <person name="Barry K."/>
            <person name="Grigoriev I.V."/>
            <person name="Miller A.N."/>
            <person name="O'Donnell K."/>
            <person name="Stajich J.E."/>
            <person name="Bonito G."/>
        </authorList>
    </citation>
    <scope>NUCLEOTIDE SEQUENCE</scope>
    <source>
        <strain evidence="1">NRRL 28262</strain>
    </source>
</reference>
<protein>
    <submittedName>
        <fullName evidence="1">Uncharacterized protein</fullName>
    </submittedName>
</protein>
<evidence type="ECO:0000313" key="2">
    <source>
        <dbReference type="Proteomes" id="UP001194580"/>
    </source>
</evidence>
<evidence type="ECO:0000313" key="1">
    <source>
        <dbReference type="EMBL" id="KAG0251404.1"/>
    </source>
</evidence>
<dbReference type="EMBL" id="JAAAIL010003276">
    <property type="protein sequence ID" value="KAG0251404.1"/>
    <property type="molecule type" value="Genomic_DNA"/>
</dbReference>
<accession>A0AAD4H0W0</accession>
<organism evidence="1 2">
    <name type="scientific">Linnemannia exigua</name>
    <dbReference type="NCBI Taxonomy" id="604196"/>
    <lineage>
        <taxon>Eukaryota</taxon>
        <taxon>Fungi</taxon>
        <taxon>Fungi incertae sedis</taxon>
        <taxon>Mucoromycota</taxon>
        <taxon>Mortierellomycotina</taxon>
        <taxon>Mortierellomycetes</taxon>
        <taxon>Mortierellales</taxon>
        <taxon>Mortierellaceae</taxon>
        <taxon>Linnemannia</taxon>
    </lineage>
</organism>
<comment type="caution">
    <text evidence="1">The sequence shown here is derived from an EMBL/GenBank/DDBJ whole genome shotgun (WGS) entry which is preliminary data.</text>
</comment>